<dbReference type="InterPro" id="IPR005279">
    <property type="entry name" value="Dipep/tripep_permease"/>
</dbReference>
<evidence type="ECO:0000256" key="8">
    <source>
        <dbReference type="RuleBase" id="RU003755"/>
    </source>
</evidence>
<dbReference type="STRING" id="314607.KB13_165"/>
<feature type="transmembrane region" description="Helical" evidence="9">
    <location>
        <begin position="326"/>
        <end position="343"/>
    </location>
</feature>
<feature type="transmembrane region" description="Helical" evidence="9">
    <location>
        <begin position="416"/>
        <end position="434"/>
    </location>
</feature>
<proteinExistence type="inferred from homology"/>
<dbReference type="CDD" id="cd17346">
    <property type="entry name" value="MFS_DtpA_like"/>
    <property type="match status" value="1"/>
</dbReference>
<dbReference type="InterPro" id="IPR020846">
    <property type="entry name" value="MFS_dom"/>
</dbReference>
<dbReference type="SUPFAM" id="SSF103473">
    <property type="entry name" value="MFS general substrate transporter"/>
    <property type="match status" value="1"/>
</dbReference>
<accession>B6BTU6</accession>
<feature type="transmembrane region" description="Helical" evidence="9">
    <location>
        <begin position="246"/>
        <end position="263"/>
    </location>
</feature>
<dbReference type="InterPro" id="IPR036259">
    <property type="entry name" value="MFS_trans_sf"/>
</dbReference>
<feature type="transmembrane region" description="Helical" evidence="9">
    <location>
        <begin position="349"/>
        <end position="368"/>
    </location>
</feature>
<dbReference type="PANTHER" id="PTHR23517">
    <property type="entry name" value="RESISTANCE PROTEIN MDTM, PUTATIVE-RELATED-RELATED"/>
    <property type="match status" value="1"/>
</dbReference>
<dbReference type="InterPro" id="IPR018456">
    <property type="entry name" value="PTR2_symporter_CS"/>
</dbReference>
<keyword evidence="7 9" id="KW-0472">Membrane</keyword>
<evidence type="ECO:0000256" key="9">
    <source>
        <dbReference type="SAM" id="Phobius"/>
    </source>
</evidence>
<evidence type="ECO:0000313" key="11">
    <source>
        <dbReference type="EMBL" id="EDZ64033.1"/>
    </source>
</evidence>
<gene>
    <name evidence="11" type="ORF">KB13_165</name>
</gene>
<organism evidence="11 12">
    <name type="scientific">beta proteobacterium KB13</name>
    <dbReference type="NCBI Taxonomy" id="314607"/>
    <lineage>
        <taxon>Bacteria</taxon>
        <taxon>Pseudomonadati</taxon>
        <taxon>Pseudomonadota</taxon>
        <taxon>Betaproteobacteria</taxon>
        <taxon>Nitrosomonadales</taxon>
        <taxon>OM43 clade</taxon>
    </lineage>
</organism>
<evidence type="ECO:0000259" key="10">
    <source>
        <dbReference type="PROSITE" id="PS50850"/>
    </source>
</evidence>
<evidence type="ECO:0000256" key="1">
    <source>
        <dbReference type="ARBA" id="ARBA00004651"/>
    </source>
</evidence>
<reference evidence="12" key="1">
    <citation type="journal article" date="2012" name="Stand. Genomic Sci.">
        <title>Genome sequence of strain HIMB624, a cultured representative from the OM43 clade of marine Betaproteobacteria.</title>
        <authorList>
            <person name="Huggett M.J."/>
            <person name="Hayakawa D.H."/>
            <person name="Rappe M.S."/>
        </authorList>
    </citation>
    <scope>NUCLEOTIDE SEQUENCE [LARGE SCALE GENOMIC DNA]</scope>
    <source>
        <strain evidence="12">KB13</strain>
    </source>
</reference>
<feature type="transmembrane region" description="Helical" evidence="9">
    <location>
        <begin position="72"/>
        <end position="89"/>
    </location>
</feature>
<evidence type="ECO:0000256" key="6">
    <source>
        <dbReference type="ARBA" id="ARBA00022989"/>
    </source>
</evidence>
<dbReference type="NCBIfam" id="TIGR00924">
    <property type="entry name" value="yjdL_sub1_fam"/>
    <property type="match status" value="1"/>
</dbReference>
<dbReference type="HOGENOM" id="CLU_004790_0_2_4"/>
<dbReference type="GO" id="GO:0006857">
    <property type="term" value="P:oligopeptide transport"/>
    <property type="evidence" value="ECO:0007669"/>
    <property type="project" value="InterPro"/>
</dbReference>
<keyword evidence="4 8" id="KW-0812">Transmembrane</keyword>
<sequence length="443" mass="50404">MKHPKLLRTLFFTEMWERFSFYGMRALLVLYLVNAMAYPDNEALHIYGIYTGLVYLTPLLGGYLADKYINNVNAILIGGILMMIGHALLAFESLFFIGLGFLIAGNGFFKPNISSMLGNLYESKPEKLRDEGFSYFYIGINIGAFLAPLIIGFVGEFYSWHLGFLMAAFGMLLGLVVFCLKINQIEILKTQINYSKIKIFLFINVALICFIIYSPTWIVLLIILTVILFFIKRSSFPFNRKDLKKIYYIIILGLFSVIFWVGFEQAGGSLTLFTDSKVDKSFFNFTIPTTFFLAINPLIIICLGTVVAKIWFCIDSRFRTETPEKMSLGLLLMSLGFIILTLIQDMENIHFTWVVLIYFFHTLGELCLSPTSLSMVTKVAPKKIQSFMIGLWFLTFAIASYLAGLLPSVVQNLDLNLFKFISILTMLGAIALIMSRPYLRKLL</sequence>
<dbReference type="AlphaFoldDB" id="B6BTU6"/>
<evidence type="ECO:0000256" key="7">
    <source>
        <dbReference type="ARBA" id="ARBA00023136"/>
    </source>
</evidence>
<feature type="transmembrane region" description="Helical" evidence="9">
    <location>
        <begin position="134"/>
        <end position="154"/>
    </location>
</feature>
<evidence type="ECO:0000313" key="12">
    <source>
        <dbReference type="Proteomes" id="UP000004188"/>
    </source>
</evidence>
<name>B6BTU6_9PROT</name>
<dbReference type="eggNOG" id="COG3104">
    <property type="taxonomic scope" value="Bacteria"/>
</dbReference>
<protein>
    <submittedName>
        <fullName evidence="11">Proton/peptide symporter family protein</fullName>
    </submittedName>
</protein>
<keyword evidence="5" id="KW-0571">Peptide transport</keyword>
<dbReference type="GO" id="GO:0005886">
    <property type="term" value="C:plasma membrane"/>
    <property type="evidence" value="ECO:0007669"/>
    <property type="project" value="UniProtKB-SubCell"/>
</dbReference>
<dbReference type="InterPro" id="IPR050171">
    <property type="entry name" value="MFS_Transporters"/>
</dbReference>
<feature type="domain" description="Major facilitator superfamily (MFS) profile" evidence="10">
    <location>
        <begin position="6"/>
        <end position="440"/>
    </location>
</feature>
<dbReference type="Gene3D" id="1.20.1250.20">
    <property type="entry name" value="MFS general substrate transporter like domains"/>
    <property type="match status" value="1"/>
</dbReference>
<feature type="transmembrane region" description="Helical" evidence="9">
    <location>
        <begin position="389"/>
        <end position="410"/>
    </location>
</feature>
<keyword evidence="5" id="KW-0653">Protein transport</keyword>
<dbReference type="PANTHER" id="PTHR23517:SF15">
    <property type="entry name" value="PROTON-DEPENDENT OLIGOPEPTIDE FAMILY TRANSPORT PROTEIN"/>
    <property type="match status" value="1"/>
</dbReference>
<dbReference type="Proteomes" id="UP000004188">
    <property type="component" value="Unassembled WGS sequence"/>
</dbReference>
<feature type="transmembrane region" description="Helical" evidence="9">
    <location>
        <begin position="95"/>
        <end position="113"/>
    </location>
</feature>
<dbReference type="EMBL" id="DS995299">
    <property type="protein sequence ID" value="EDZ64033.1"/>
    <property type="molecule type" value="Genomic_DNA"/>
</dbReference>
<evidence type="ECO:0000256" key="4">
    <source>
        <dbReference type="ARBA" id="ARBA00022692"/>
    </source>
</evidence>
<dbReference type="Pfam" id="PF00854">
    <property type="entry name" value="PTR2"/>
    <property type="match status" value="1"/>
</dbReference>
<keyword evidence="3" id="KW-1003">Cell membrane</keyword>
<feature type="transmembrane region" description="Helical" evidence="9">
    <location>
        <begin position="217"/>
        <end position="234"/>
    </location>
</feature>
<evidence type="ECO:0000256" key="5">
    <source>
        <dbReference type="ARBA" id="ARBA00022856"/>
    </source>
</evidence>
<feature type="transmembrane region" description="Helical" evidence="9">
    <location>
        <begin position="21"/>
        <end position="38"/>
    </location>
</feature>
<dbReference type="PROSITE" id="PS01023">
    <property type="entry name" value="PTR2_2"/>
    <property type="match status" value="1"/>
</dbReference>
<dbReference type="InterPro" id="IPR000109">
    <property type="entry name" value="POT_fam"/>
</dbReference>
<evidence type="ECO:0000256" key="3">
    <source>
        <dbReference type="ARBA" id="ARBA00022475"/>
    </source>
</evidence>
<feature type="transmembrane region" description="Helical" evidence="9">
    <location>
        <begin position="160"/>
        <end position="180"/>
    </location>
</feature>
<comment type="subcellular location">
    <subcellularLocation>
        <location evidence="1">Cell membrane</location>
        <topology evidence="1">Multi-pass membrane protein</topology>
    </subcellularLocation>
    <subcellularLocation>
        <location evidence="8">Membrane</location>
        <topology evidence="8">Multi-pass membrane protein</topology>
    </subcellularLocation>
</comment>
<keyword evidence="2 8" id="KW-0813">Transport</keyword>
<dbReference type="GO" id="GO:1904680">
    <property type="term" value="F:peptide transmembrane transporter activity"/>
    <property type="evidence" value="ECO:0007669"/>
    <property type="project" value="InterPro"/>
</dbReference>
<feature type="transmembrane region" description="Helical" evidence="9">
    <location>
        <begin position="291"/>
        <end position="314"/>
    </location>
</feature>
<dbReference type="PROSITE" id="PS50850">
    <property type="entry name" value="MFS"/>
    <property type="match status" value="1"/>
</dbReference>
<feature type="transmembrane region" description="Helical" evidence="9">
    <location>
        <begin position="44"/>
        <end position="65"/>
    </location>
</feature>
<evidence type="ECO:0000256" key="2">
    <source>
        <dbReference type="ARBA" id="ARBA00022448"/>
    </source>
</evidence>
<comment type="similarity">
    <text evidence="8">Belongs to the major facilitator superfamily. Proton-dependent oligopeptide transporter (POT/PTR) (TC 2.A.17) family.</text>
</comment>
<keyword evidence="12" id="KW-1185">Reference proteome</keyword>
<keyword evidence="6 9" id="KW-1133">Transmembrane helix</keyword>